<gene>
    <name evidence="1" type="ORF">I6N95_01350</name>
</gene>
<evidence type="ECO:0000313" key="2">
    <source>
        <dbReference type="Proteomes" id="UP000674938"/>
    </source>
</evidence>
<keyword evidence="2" id="KW-1185">Reference proteome</keyword>
<accession>A0A940SUS6</accession>
<dbReference type="RefSeq" id="WP_209524539.1">
    <property type="nucleotide sequence ID" value="NZ_JAEEGA010000001.1"/>
</dbReference>
<dbReference type="EMBL" id="JAEEGA010000001">
    <property type="protein sequence ID" value="MBP1039643.1"/>
    <property type="molecule type" value="Genomic_DNA"/>
</dbReference>
<proteinExistence type="predicted"/>
<comment type="caution">
    <text evidence="1">The sequence shown here is derived from an EMBL/GenBank/DDBJ whole genome shotgun (WGS) entry which is preliminary data.</text>
</comment>
<dbReference type="Proteomes" id="UP000674938">
    <property type="component" value="Unassembled WGS sequence"/>
</dbReference>
<sequence length="90" mass="10727">MNTYMMIGEKYLHVFIHFSDGVMSLRSLQGFRKAIQIEVELARIQDLFVIELWGSRQITFTYEQADYRIFNQGLAMVDFLERNLCEKVRN</sequence>
<organism evidence="1 2">
    <name type="scientific">Vagococcus allomyrinae</name>
    <dbReference type="NCBI Taxonomy" id="2794353"/>
    <lineage>
        <taxon>Bacteria</taxon>
        <taxon>Bacillati</taxon>
        <taxon>Bacillota</taxon>
        <taxon>Bacilli</taxon>
        <taxon>Lactobacillales</taxon>
        <taxon>Enterococcaceae</taxon>
        <taxon>Vagococcus</taxon>
    </lineage>
</organism>
<protein>
    <submittedName>
        <fullName evidence="1">Uncharacterized protein</fullName>
    </submittedName>
</protein>
<name>A0A940SUS6_9ENTE</name>
<dbReference type="AlphaFoldDB" id="A0A940SUS6"/>
<evidence type="ECO:0000313" key="1">
    <source>
        <dbReference type="EMBL" id="MBP1039643.1"/>
    </source>
</evidence>
<reference evidence="1" key="1">
    <citation type="submission" date="2020-12" db="EMBL/GenBank/DDBJ databases">
        <title>Vagococcus allomyrinae sp. nov. and Enterococcus lavae sp. nov., isolated from the larvae of Allomyrina dichotoma.</title>
        <authorList>
            <person name="Lee S.D."/>
        </authorList>
    </citation>
    <scope>NUCLEOTIDE SEQUENCE</scope>
    <source>
        <strain evidence="1">BWB3-3</strain>
    </source>
</reference>